<evidence type="ECO:0000313" key="3">
    <source>
        <dbReference type="EMBL" id="PVY68280.1"/>
    </source>
</evidence>
<feature type="signal peptide" evidence="2">
    <location>
        <begin position="1"/>
        <end position="25"/>
    </location>
</feature>
<proteinExistence type="predicted"/>
<evidence type="ECO:0000256" key="2">
    <source>
        <dbReference type="SAM" id="SignalP"/>
    </source>
</evidence>
<dbReference type="InterPro" id="IPR038404">
    <property type="entry name" value="TRAP_DctP_sf"/>
</dbReference>
<protein>
    <submittedName>
        <fullName evidence="3">TRAP-type C4-dicarboxylate transport system substrate-binding protein</fullName>
    </submittedName>
</protein>
<dbReference type="InterPro" id="IPR018389">
    <property type="entry name" value="DctP_fam"/>
</dbReference>
<dbReference type="GO" id="GO:0055085">
    <property type="term" value="P:transmembrane transport"/>
    <property type="evidence" value="ECO:0007669"/>
    <property type="project" value="InterPro"/>
</dbReference>
<dbReference type="EMBL" id="QEKO01000001">
    <property type="protein sequence ID" value="PVY68280.1"/>
    <property type="molecule type" value="Genomic_DNA"/>
</dbReference>
<accession>A0A2U1CQV3</accession>
<dbReference type="RefSeq" id="WP_116517475.1">
    <property type="nucleotide sequence ID" value="NZ_JACCEX010000001.1"/>
</dbReference>
<comment type="caution">
    <text evidence="3">The sequence shown here is derived from an EMBL/GenBank/DDBJ whole genome shotgun (WGS) entry which is preliminary data.</text>
</comment>
<organism evidence="3 4">
    <name type="scientific">Pusillimonas noertemannii</name>
    <dbReference type="NCBI Taxonomy" id="305977"/>
    <lineage>
        <taxon>Bacteria</taxon>
        <taxon>Pseudomonadati</taxon>
        <taxon>Pseudomonadota</taxon>
        <taxon>Betaproteobacteria</taxon>
        <taxon>Burkholderiales</taxon>
        <taxon>Alcaligenaceae</taxon>
        <taxon>Pusillimonas</taxon>
    </lineage>
</organism>
<keyword evidence="1 2" id="KW-0732">Signal</keyword>
<reference evidence="3 4" key="1">
    <citation type="submission" date="2018-04" db="EMBL/GenBank/DDBJ databases">
        <title>Genomic Encyclopedia of Type Strains, Phase IV (KMG-IV): sequencing the most valuable type-strain genomes for metagenomic binning, comparative biology and taxonomic classification.</title>
        <authorList>
            <person name="Goeker M."/>
        </authorList>
    </citation>
    <scope>NUCLEOTIDE SEQUENCE [LARGE SCALE GENOMIC DNA]</scope>
    <source>
        <strain evidence="3 4">DSM 10065</strain>
    </source>
</reference>
<dbReference type="Gene3D" id="3.40.190.170">
    <property type="entry name" value="Bacterial extracellular solute-binding protein, family 7"/>
    <property type="match status" value="1"/>
</dbReference>
<dbReference type="OrthoDB" id="6073716at2"/>
<evidence type="ECO:0000313" key="4">
    <source>
        <dbReference type="Proteomes" id="UP000246145"/>
    </source>
</evidence>
<dbReference type="Proteomes" id="UP000246145">
    <property type="component" value="Unassembled WGS sequence"/>
</dbReference>
<name>A0A2U1CQV3_9BURK</name>
<sequence>MKSALAKVSGAISIAIGLMSGVACAKEVTLQTVSLFQPGMVLSQQFERFIEKVNAEGKGLVQINFVGGASAVPPFEMGNAVSSGVVDMAYLPSPFYANLLPEAGAMALSERTTQELRENGGWELMNELHNKKMNTWHLARGADGVPSHLYVNKPVDKADLTGFTLRTTQLYRAFFEALHATSIQTTPAEVYTALERGVVDGYGWPIQGVLDLGWQEVTKARVDPGFYNADASILINLDKWKSLSDEQRDFLTKMGIWFESTNADNAAINAAEAKKQADAGMIVYSLEGEEREKWLHIAREAGWAAFEKIAPANAKILREKFAAN</sequence>
<dbReference type="NCBIfam" id="NF037995">
    <property type="entry name" value="TRAP_S1"/>
    <property type="match status" value="1"/>
</dbReference>
<dbReference type="PANTHER" id="PTHR33376:SF5">
    <property type="entry name" value="EXTRACYTOPLASMIC SOLUTE RECEPTOR PROTEIN"/>
    <property type="match status" value="1"/>
</dbReference>
<gene>
    <name evidence="3" type="ORF">C7440_0675</name>
</gene>
<feature type="chain" id="PRO_5015749226" evidence="2">
    <location>
        <begin position="26"/>
        <end position="324"/>
    </location>
</feature>
<keyword evidence="4" id="KW-1185">Reference proteome</keyword>
<dbReference type="Pfam" id="PF03480">
    <property type="entry name" value="DctP"/>
    <property type="match status" value="1"/>
</dbReference>
<dbReference type="PROSITE" id="PS51257">
    <property type="entry name" value="PROKAR_LIPOPROTEIN"/>
    <property type="match status" value="1"/>
</dbReference>
<dbReference type="AlphaFoldDB" id="A0A2U1CQV3"/>
<dbReference type="PANTHER" id="PTHR33376">
    <property type="match status" value="1"/>
</dbReference>
<evidence type="ECO:0000256" key="1">
    <source>
        <dbReference type="ARBA" id="ARBA00022729"/>
    </source>
</evidence>